<evidence type="ECO:0000313" key="1">
    <source>
        <dbReference type="Ensembl" id="ENSCINP00000032672.1"/>
    </source>
</evidence>
<dbReference type="AlphaFoldDB" id="H2XSN8"/>
<dbReference type="Ensembl" id="ENSCINT00000031944.1">
    <property type="protein sequence ID" value="ENSCINP00000032672.1"/>
    <property type="gene ID" value="ENSCING00000020021.1"/>
</dbReference>
<dbReference type="InParanoid" id="H2XSN8"/>
<reference evidence="2" key="1">
    <citation type="journal article" date="2002" name="Science">
        <title>The draft genome of Ciona intestinalis: insights into chordate and vertebrate origins.</title>
        <authorList>
            <person name="Dehal P."/>
            <person name="Satou Y."/>
            <person name="Campbell R.K."/>
            <person name="Chapman J."/>
            <person name="Degnan B."/>
            <person name="De Tomaso A."/>
            <person name="Davidson B."/>
            <person name="Di Gregorio A."/>
            <person name="Gelpke M."/>
            <person name="Goodstein D.M."/>
            <person name="Harafuji N."/>
            <person name="Hastings K.E."/>
            <person name="Ho I."/>
            <person name="Hotta K."/>
            <person name="Huang W."/>
            <person name="Kawashima T."/>
            <person name="Lemaire P."/>
            <person name="Martinez D."/>
            <person name="Meinertzhagen I.A."/>
            <person name="Necula S."/>
            <person name="Nonaka M."/>
            <person name="Putnam N."/>
            <person name="Rash S."/>
            <person name="Saiga H."/>
            <person name="Satake M."/>
            <person name="Terry A."/>
            <person name="Yamada L."/>
            <person name="Wang H.G."/>
            <person name="Awazu S."/>
            <person name="Azumi K."/>
            <person name="Boore J."/>
            <person name="Branno M."/>
            <person name="Chin-Bow S."/>
            <person name="DeSantis R."/>
            <person name="Doyle S."/>
            <person name="Francino P."/>
            <person name="Keys D.N."/>
            <person name="Haga S."/>
            <person name="Hayashi H."/>
            <person name="Hino K."/>
            <person name="Imai K.S."/>
            <person name="Inaba K."/>
            <person name="Kano S."/>
            <person name="Kobayashi K."/>
            <person name="Kobayashi M."/>
            <person name="Lee B.I."/>
            <person name="Makabe K.W."/>
            <person name="Manohar C."/>
            <person name="Matassi G."/>
            <person name="Medina M."/>
            <person name="Mochizuki Y."/>
            <person name="Mount S."/>
            <person name="Morishita T."/>
            <person name="Miura S."/>
            <person name="Nakayama A."/>
            <person name="Nishizaka S."/>
            <person name="Nomoto H."/>
            <person name="Ohta F."/>
            <person name="Oishi K."/>
            <person name="Rigoutsos I."/>
            <person name="Sano M."/>
            <person name="Sasaki A."/>
            <person name="Sasakura Y."/>
            <person name="Shoguchi E."/>
            <person name="Shin-i T."/>
            <person name="Spagnuolo A."/>
            <person name="Stainier D."/>
            <person name="Suzuki M.M."/>
            <person name="Tassy O."/>
            <person name="Takatori N."/>
            <person name="Tokuoka M."/>
            <person name="Yagi K."/>
            <person name="Yoshizaki F."/>
            <person name="Wada S."/>
            <person name="Zhang C."/>
            <person name="Hyatt P.D."/>
            <person name="Larimer F."/>
            <person name="Detter C."/>
            <person name="Doggett N."/>
            <person name="Glavina T."/>
            <person name="Hawkins T."/>
            <person name="Richardson P."/>
            <person name="Lucas S."/>
            <person name="Kohara Y."/>
            <person name="Levine M."/>
            <person name="Satoh N."/>
            <person name="Rokhsar D.S."/>
        </authorList>
    </citation>
    <scope>NUCLEOTIDE SEQUENCE [LARGE SCALE GENOMIC DNA]</scope>
</reference>
<protein>
    <submittedName>
        <fullName evidence="1">Uncharacterized protein</fullName>
    </submittedName>
</protein>
<keyword evidence="2" id="KW-1185">Reference proteome</keyword>
<proteinExistence type="predicted"/>
<evidence type="ECO:0000313" key="2">
    <source>
        <dbReference type="Proteomes" id="UP000008144"/>
    </source>
</evidence>
<sequence length="57" mass="6844">MVEKFQLFNRNAYVTDNYSCLPFFYKSLVPMTHITHAKFKRHTNNSSILTLLFRLFV</sequence>
<dbReference type="HOGENOM" id="CLU_2995857_0_0_1"/>
<dbReference type="Proteomes" id="UP000008144">
    <property type="component" value="Chromosome 6"/>
</dbReference>
<reference evidence="1" key="2">
    <citation type="journal article" date="2008" name="Genome Biol.">
        <title>Improved genome assembly and evidence-based global gene model set for the chordate Ciona intestinalis: new insight into intron and operon populations.</title>
        <authorList>
            <person name="Satou Y."/>
            <person name="Mineta K."/>
            <person name="Ogasawara M."/>
            <person name="Sasakura Y."/>
            <person name="Shoguchi E."/>
            <person name="Ueno K."/>
            <person name="Yamada L."/>
            <person name="Matsumoto J."/>
            <person name="Wasserscheid J."/>
            <person name="Dewar K."/>
            <person name="Wiley G.B."/>
            <person name="Macmil S.L."/>
            <person name="Roe B.A."/>
            <person name="Zeller R.W."/>
            <person name="Hastings K.E."/>
            <person name="Lemaire P."/>
            <person name="Lindquist E."/>
            <person name="Endo T."/>
            <person name="Hotta K."/>
            <person name="Inaba K."/>
        </authorList>
    </citation>
    <scope>NUCLEOTIDE SEQUENCE [LARGE SCALE GENOMIC DNA]</scope>
    <source>
        <strain evidence="1">wild type</strain>
    </source>
</reference>
<reference evidence="1" key="4">
    <citation type="submission" date="2025-09" db="UniProtKB">
        <authorList>
            <consortium name="Ensembl"/>
        </authorList>
    </citation>
    <scope>IDENTIFICATION</scope>
</reference>
<accession>H2XSN8</accession>
<organism evidence="1 2">
    <name type="scientific">Ciona intestinalis</name>
    <name type="common">Transparent sea squirt</name>
    <name type="synonym">Ascidia intestinalis</name>
    <dbReference type="NCBI Taxonomy" id="7719"/>
    <lineage>
        <taxon>Eukaryota</taxon>
        <taxon>Metazoa</taxon>
        <taxon>Chordata</taxon>
        <taxon>Tunicata</taxon>
        <taxon>Ascidiacea</taxon>
        <taxon>Phlebobranchia</taxon>
        <taxon>Cionidae</taxon>
        <taxon>Ciona</taxon>
    </lineage>
</organism>
<dbReference type="EMBL" id="EAAA01002283">
    <property type="status" value="NOT_ANNOTATED_CDS"/>
    <property type="molecule type" value="Genomic_DNA"/>
</dbReference>
<name>H2XSN8_CIOIN</name>
<reference evidence="1" key="3">
    <citation type="submission" date="2025-08" db="UniProtKB">
        <authorList>
            <consortium name="Ensembl"/>
        </authorList>
    </citation>
    <scope>IDENTIFICATION</scope>
</reference>